<evidence type="ECO:0000256" key="4">
    <source>
        <dbReference type="ARBA" id="ARBA00022448"/>
    </source>
</evidence>
<dbReference type="PANTHER" id="PTHR43553:SF24">
    <property type="entry name" value="ENERGY-COUPLING FACTOR TRANSPORTER ATP-BINDING PROTEIN ECFA1"/>
    <property type="match status" value="1"/>
</dbReference>
<feature type="transmembrane region" description="Helical" evidence="12">
    <location>
        <begin position="363"/>
        <end position="385"/>
    </location>
</feature>
<evidence type="ECO:0000313" key="15">
    <source>
        <dbReference type="Proteomes" id="UP000518605"/>
    </source>
</evidence>
<keyword evidence="9" id="KW-1278">Translocase</keyword>
<dbReference type="InterPro" id="IPR050095">
    <property type="entry name" value="ECF_ABC_transporter_ATP-bd"/>
</dbReference>
<evidence type="ECO:0000259" key="13">
    <source>
        <dbReference type="PROSITE" id="PS50893"/>
    </source>
</evidence>
<comment type="caution">
    <text evidence="14">The sequence shown here is derived from an EMBL/GenBank/DDBJ whole genome shotgun (WGS) entry which is preliminary data.</text>
</comment>
<dbReference type="GO" id="GO:0043190">
    <property type="term" value="C:ATP-binding cassette (ABC) transporter complex"/>
    <property type="evidence" value="ECO:0007669"/>
    <property type="project" value="TreeGrafter"/>
</dbReference>
<accession>A0A7W5GA68</accession>
<keyword evidence="4" id="KW-0813">Transport</keyword>
<keyword evidence="11 12" id="KW-0472">Membrane</keyword>
<dbReference type="EC" id="3.6.3.-" evidence="14"/>
<dbReference type="InterPro" id="IPR003593">
    <property type="entry name" value="AAA+_ATPase"/>
</dbReference>
<reference evidence="14 15" key="1">
    <citation type="submission" date="2020-08" db="EMBL/GenBank/DDBJ databases">
        <title>Genomic Encyclopedia of Type Strains, Phase III (KMG-III): the genomes of soil and plant-associated and newly described type strains.</title>
        <authorList>
            <person name="Whitman W."/>
        </authorList>
    </citation>
    <scope>NUCLEOTIDE SEQUENCE [LARGE SCALE GENOMIC DNA]</scope>
    <source>
        <strain evidence="14 15">CECT 8234</strain>
    </source>
</reference>
<keyword evidence="10 12" id="KW-1133">Transmembrane helix</keyword>
<dbReference type="GO" id="GO:0005524">
    <property type="term" value="F:ATP binding"/>
    <property type="evidence" value="ECO:0007669"/>
    <property type="project" value="UniProtKB-KW"/>
</dbReference>
<dbReference type="Pfam" id="PF00005">
    <property type="entry name" value="ABC_tran"/>
    <property type="match status" value="1"/>
</dbReference>
<dbReference type="EMBL" id="JACHXW010000005">
    <property type="protein sequence ID" value="MBB3152018.1"/>
    <property type="molecule type" value="Genomic_DNA"/>
</dbReference>
<evidence type="ECO:0000256" key="7">
    <source>
        <dbReference type="ARBA" id="ARBA00022741"/>
    </source>
</evidence>
<dbReference type="InterPro" id="IPR015856">
    <property type="entry name" value="ABC_transpr_CbiO/EcfA_su"/>
</dbReference>
<evidence type="ECO:0000256" key="3">
    <source>
        <dbReference type="ARBA" id="ARBA00005417"/>
    </source>
</evidence>
<dbReference type="Pfam" id="PF02361">
    <property type="entry name" value="CbiQ"/>
    <property type="match status" value="1"/>
</dbReference>
<keyword evidence="7" id="KW-0547">Nucleotide-binding</keyword>
<gene>
    <name evidence="14" type="ORF">FHS16_002064</name>
</gene>
<feature type="domain" description="ABC transporter" evidence="13">
    <location>
        <begin position="6"/>
        <end position="248"/>
    </location>
</feature>
<evidence type="ECO:0000256" key="1">
    <source>
        <dbReference type="ARBA" id="ARBA00004141"/>
    </source>
</evidence>
<evidence type="ECO:0000256" key="5">
    <source>
        <dbReference type="ARBA" id="ARBA00022475"/>
    </source>
</evidence>
<dbReference type="PROSITE" id="PS50893">
    <property type="entry name" value="ABC_TRANSPORTER_2"/>
    <property type="match status" value="1"/>
</dbReference>
<dbReference type="SUPFAM" id="SSF52540">
    <property type="entry name" value="P-loop containing nucleoside triphosphate hydrolases"/>
    <property type="match status" value="1"/>
</dbReference>
<keyword evidence="6 12" id="KW-0812">Transmembrane</keyword>
<dbReference type="PANTHER" id="PTHR43553">
    <property type="entry name" value="HEAVY METAL TRANSPORTER"/>
    <property type="match status" value="1"/>
</dbReference>
<dbReference type="Gene3D" id="3.40.50.300">
    <property type="entry name" value="P-loop containing nucleotide triphosphate hydrolases"/>
    <property type="match status" value="1"/>
</dbReference>
<evidence type="ECO:0000256" key="6">
    <source>
        <dbReference type="ARBA" id="ARBA00022692"/>
    </source>
</evidence>
<evidence type="ECO:0000256" key="2">
    <source>
        <dbReference type="ARBA" id="ARBA00004202"/>
    </source>
</evidence>
<dbReference type="InterPro" id="IPR027417">
    <property type="entry name" value="P-loop_NTPase"/>
</dbReference>
<dbReference type="GO" id="GO:0016887">
    <property type="term" value="F:ATP hydrolysis activity"/>
    <property type="evidence" value="ECO:0007669"/>
    <property type="project" value="InterPro"/>
</dbReference>
<evidence type="ECO:0000313" key="14">
    <source>
        <dbReference type="EMBL" id="MBB3152018.1"/>
    </source>
</evidence>
<dbReference type="InterPro" id="IPR017871">
    <property type="entry name" value="ABC_transporter-like_CS"/>
</dbReference>
<keyword evidence="15" id="KW-1185">Reference proteome</keyword>
<feature type="transmembrane region" description="Helical" evidence="12">
    <location>
        <begin position="391"/>
        <end position="411"/>
    </location>
</feature>
<evidence type="ECO:0000256" key="11">
    <source>
        <dbReference type="ARBA" id="ARBA00023136"/>
    </source>
</evidence>
<dbReference type="PROSITE" id="PS00211">
    <property type="entry name" value="ABC_TRANSPORTER_1"/>
    <property type="match status" value="1"/>
</dbReference>
<comment type="similarity">
    <text evidence="3">Belongs to the ABC transporter superfamily.</text>
</comment>
<feature type="transmembrane region" description="Helical" evidence="12">
    <location>
        <begin position="423"/>
        <end position="441"/>
    </location>
</feature>
<protein>
    <submittedName>
        <fullName evidence="14">Energy-coupling factor transport system ATP-binding protein</fullName>
        <ecNumber evidence="14">3.6.3.-</ecNumber>
    </submittedName>
</protein>
<evidence type="ECO:0000256" key="9">
    <source>
        <dbReference type="ARBA" id="ARBA00022967"/>
    </source>
</evidence>
<sequence>MLNADWRLDKVSVNADGNDGKPLLKDIDMTFKVGEITLLIGHNGAGKSTLLETMAGLRTIAAGEIRLGDEPLWIQGKRKKRLNQNVALRLGIAMQSSESQWFAPTVREELLYSLKPYGVLKEQSSSRIAQALNEAGLPLELLERDPWTLSGGQQRRLSLACLLACEPEWLLLDEPTAGLDAVGIRRLCAVLEAHRAAGRGAVVATHDLDALLPLADTVAVVSGGTVRAAASAAAVAEAAEAPQALRALAALRAEAALPPGVPAPGSGAPWPTPRETAAAIAAQLKLRKDHSSSEAHAGDVCQQQAQTKQTAAARLNEQNNFPIERSNQRTTISRNDQFDPRALVLVYLFLAACILAQKTMLEVVVATSVTAVLSIPFRALIWQWIRVIRAYAIMIIVFCIIGGIELNPFTFDVEKAWPVAMRFGKLMLVMVLGMPMLKLMTPYRLQRSIEQTFGWLERLKLPIHSFALIVTLIFRFIPLLTGEWERFAKLAHARGKAAAPPKSVPIKQIIPILIPYVRSILRLAEQMADALEARGFGYARRNPVYAFRLTFQKADAVLISIGIASGSLLLIVAYLL</sequence>
<feature type="transmembrane region" description="Helical" evidence="12">
    <location>
        <begin position="556"/>
        <end position="575"/>
    </location>
</feature>
<evidence type="ECO:0000256" key="10">
    <source>
        <dbReference type="ARBA" id="ARBA00022989"/>
    </source>
</evidence>
<dbReference type="InterPro" id="IPR003339">
    <property type="entry name" value="ABC/ECF_trnsptr_transmembrane"/>
</dbReference>
<keyword evidence="14" id="KW-0378">Hydrolase</keyword>
<organism evidence="14 15">
    <name type="scientific">Paenibacillus endophyticus</name>
    <dbReference type="NCBI Taxonomy" id="1294268"/>
    <lineage>
        <taxon>Bacteria</taxon>
        <taxon>Bacillati</taxon>
        <taxon>Bacillota</taxon>
        <taxon>Bacilli</taxon>
        <taxon>Bacillales</taxon>
        <taxon>Paenibacillaceae</taxon>
        <taxon>Paenibacillus</taxon>
    </lineage>
</organism>
<keyword evidence="8 14" id="KW-0067">ATP-binding</keyword>
<dbReference type="RefSeq" id="WP_183561582.1">
    <property type="nucleotide sequence ID" value="NZ_CBCSLB010000003.1"/>
</dbReference>
<dbReference type="SMART" id="SM00382">
    <property type="entry name" value="AAA"/>
    <property type="match status" value="1"/>
</dbReference>
<feature type="transmembrane region" description="Helical" evidence="12">
    <location>
        <begin position="461"/>
        <end position="480"/>
    </location>
</feature>
<name>A0A7W5GA68_9BACL</name>
<comment type="subcellular location">
    <subcellularLocation>
        <location evidence="2">Cell membrane</location>
        <topology evidence="2">Peripheral membrane protein</topology>
    </subcellularLocation>
    <subcellularLocation>
        <location evidence="1">Membrane</location>
        <topology evidence="1">Multi-pass membrane protein</topology>
    </subcellularLocation>
</comment>
<evidence type="ECO:0000256" key="12">
    <source>
        <dbReference type="SAM" id="Phobius"/>
    </source>
</evidence>
<evidence type="ECO:0000256" key="8">
    <source>
        <dbReference type="ARBA" id="ARBA00022840"/>
    </source>
</evidence>
<keyword evidence="5" id="KW-1003">Cell membrane</keyword>
<proteinExistence type="inferred from homology"/>
<dbReference type="GO" id="GO:0042626">
    <property type="term" value="F:ATPase-coupled transmembrane transporter activity"/>
    <property type="evidence" value="ECO:0007669"/>
    <property type="project" value="TreeGrafter"/>
</dbReference>
<dbReference type="AlphaFoldDB" id="A0A7W5GA68"/>
<dbReference type="Proteomes" id="UP000518605">
    <property type="component" value="Unassembled WGS sequence"/>
</dbReference>
<dbReference type="CDD" id="cd03225">
    <property type="entry name" value="ABC_cobalt_CbiO_domain1"/>
    <property type="match status" value="1"/>
</dbReference>
<dbReference type="CDD" id="cd16914">
    <property type="entry name" value="EcfT"/>
    <property type="match status" value="1"/>
</dbReference>
<dbReference type="InterPro" id="IPR003439">
    <property type="entry name" value="ABC_transporter-like_ATP-bd"/>
</dbReference>